<evidence type="ECO:0000313" key="3">
    <source>
        <dbReference type="Proteomes" id="UP000660885"/>
    </source>
</evidence>
<comment type="caution">
    <text evidence="2">The sequence shown here is derived from an EMBL/GenBank/DDBJ whole genome shotgun (WGS) entry which is preliminary data.</text>
</comment>
<dbReference type="EMBL" id="JAETWB010000011">
    <property type="protein sequence ID" value="MBL6080198.1"/>
    <property type="molecule type" value="Genomic_DNA"/>
</dbReference>
<dbReference type="Pfam" id="PF11026">
    <property type="entry name" value="DUF2721"/>
    <property type="match status" value="1"/>
</dbReference>
<protein>
    <submittedName>
        <fullName evidence="2">DUF2721 domain-containing protein</fullName>
    </submittedName>
</protein>
<proteinExistence type="predicted"/>
<evidence type="ECO:0000313" key="2">
    <source>
        <dbReference type="EMBL" id="MBL6080198.1"/>
    </source>
</evidence>
<evidence type="ECO:0000256" key="1">
    <source>
        <dbReference type="SAM" id="Phobius"/>
    </source>
</evidence>
<feature type="transmembrane region" description="Helical" evidence="1">
    <location>
        <begin position="95"/>
        <end position="124"/>
    </location>
</feature>
<reference evidence="2 3" key="1">
    <citation type="submission" date="2021-01" db="EMBL/GenBank/DDBJ databases">
        <title>Belnapia mucosa sp. nov. and Belnapia arida sp. nov., isolated from the Tabernas Desert (Almeria, Spain).</title>
        <authorList>
            <person name="Molina-Menor E."/>
            <person name="Vidal-Verdu A."/>
            <person name="Calonge A."/>
            <person name="Satari L."/>
            <person name="Pereto J."/>
            <person name="Porcar M."/>
        </authorList>
    </citation>
    <scope>NUCLEOTIDE SEQUENCE [LARGE SCALE GENOMIC DNA]</scope>
    <source>
        <strain evidence="2 3">T18</strain>
    </source>
</reference>
<sequence>MFGAHDVAELERTIQLAIAPAFLLIGIFSALNVLAGRLARLIDQERAIRNGLSPAPPGERRRLAEPTCHVHRAIACGVLAAMALCTLIVRSFGGVFLGLAVAWVLAGLLIGAMLLLAVALAFFLTEVRVAPHHLPLTGDEG</sequence>
<keyword evidence="1" id="KW-0812">Transmembrane</keyword>
<name>A0ABS1U6A7_9PROT</name>
<dbReference type="RefSeq" id="WP_202833433.1">
    <property type="nucleotide sequence ID" value="NZ_JAETWB010000011.1"/>
</dbReference>
<feature type="transmembrane region" description="Helical" evidence="1">
    <location>
        <begin position="16"/>
        <end position="39"/>
    </location>
</feature>
<dbReference type="Proteomes" id="UP000660885">
    <property type="component" value="Unassembled WGS sequence"/>
</dbReference>
<dbReference type="InterPro" id="IPR021279">
    <property type="entry name" value="DUF2721"/>
</dbReference>
<gene>
    <name evidence="2" type="ORF">JMJ56_19455</name>
</gene>
<feature type="transmembrane region" description="Helical" evidence="1">
    <location>
        <begin position="70"/>
        <end position="89"/>
    </location>
</feature>
<keyword evidence="1" id="KW-1133">Transmembrane helix</keyword>
<keyword evidence="3" id="KW-1185">Reference proteome</keyword>
<keyword evidence="1" id="KW-0472">Membrane</keyword>
<accession>A0ABS1U6A7</accession>
<organism evidence="2 3">
    <name type="scientific">Belnapia arida</name>
    <dbReference type="NCBI Taxonomy" id="2804533"/>
    <lineage>
        <taxon>Bacteria</taxon>
        <taxon>Pseudomonadati</taxon>
        <taxon>Pseudomonadota</taxon>
        <taxon>Alphaproteobacteria</taxon>
        <taxon>Acetobacterales</taxon>
        <taxon>Roseomonadaceae</taxon>
        <taxon>Belnapia</taxon>
    </lineage>
</organism>